<dbReference type="GO" id="GO:0003824">
    <property type="term" value="F:catalytic activity"/>
    <property type="evidence" value="ECO:0007669"/>
    <property type="project" value="InterPro"/>
</dbReference>
<name>A0A850QXU6_9LACO</name>
<keyword evidence="7" id="KW-0670">Pyruvate</keyword>
<evidence type="ECO:0000313" key="7">
    <source>
        <dbReference type="EMBL" id="NVY96654.1"/>
    </source>
</evidence>
<dbReference type="PANTHER" id="PTHR42981">
    <property type="entry name" value="PYRUVATE DEHYDROGENASE [UBIQUINONE]"/>
    <property type="match status" value="1"/>
</dbReference>
<organism evidence="7 8">
    <name type="scientific">Bombilactobacillus apium</name>
    <dbReference type="NCBI Taxonomy" id="2675299"/>
    <lineage>
        <taxon>Bacteria</taxon>
        <taxon>Bacillati</taxon>
        <taxon>Bacillota</taxon>
        <taxon>Bacilli</taxon>
        <taxon>Lactobacillales</taxon>
        <taxon>Lactobacillaceae</taxon>
        <taxon>Bombilactobacillus</taxon>
    </lineage>
</organism>
<proteinExistence type="inferred from homology"/>
<dbReference type="CDD" id="cd02014">
    <property type="entry name" value="TPP_POX"/>
    <property type="match status" value="1"/>
</dbReference>
<dbReference type="InterPro" id="IPR047210">
    <property type="entry name" value="TPP_PYR_POXB-like"/>
</dbReference>
<comment type="caution">
    <text evidence="7">The sequence shown here is derived from an EMBL/GenBank/DDBJ whole genome shotgun (WGS) entry which is preliminary data.</text>
</comment>
<dbReference type="Gene3D" id="3.40.50.970">
    <property type="match status" value="2"/>
</dbReference>
<dbReference type="Pfam" id="PF00205">
    <property type="entry name" value="TPP_enzyme_M"/>
    <property type="match status" value="1"/>
</dbReference>
<dbReference type="InterPro" id="IPR000399">
    <property type="entry name" value="TPP-bd_CS"/>
</dbReference>
<feature type="domain" description="Thiamine pyrophosphate enzyme TPP-binding" evidence="5">
    <location>
        <begin position="384"/>
        <end position="534"/>
    </location>
</feature>
<dbReference type="EMBL" id="JABZEC010000004">
    <property type="protein sequence ID" value="NVY96654.1"/>
    <property type="molecule type" value="Genomic_DNA"/>
</dbReference>
<comment type="similarity">
    <text evidence="1 3">Belongs to the TPP enzyme family.</text>
</comment>
<dbReference type="Pfam" id="PF02775">
    <property type="entry name" value="TPP_enzyme_C"/>
    <property type="match status" value="1"/>
</dbReference>
<protein>
    <submittedName>
        <fullName evidence="7">Pyruvate oxidase</fullName>
    </submittedName>
</protein>
<sequence>MAKITAGQALAQVLVNWQVDHLYGITADSINNTVEGLYHEREHLRYIQVRHEEVGALAAAADAKLTQQIGVCFGSAGPGAVHLLNGLYEAKMDHVPVLAIVGQVASGLINTNFFQEMNEDPIVADVAAFHQQVTTADQIPYVIDQAIRYAYQHQTVAAVIIPDDLAGQEIDFTLASTPNLTAATMQPKPQATADQIQTVVQALKQAQRPIMWLGRGAQGAQKAAVAVAEKFSLPVLSTVPATGVFPTNHPAFMGSRGRLGTKPAFEVSQISDLILSIGSNYPFARFLPEGVKFIQVNNNGADLGKQFSAQEAILADASAFLEALTQVPDQIPATAFFQAAKKDKANWDQWLKTCAQDDQDGLRAEGVIQAVKDYSHKDAIYGLDVGNNTEWSIRQLPFDQQQKFAMSPWYGTMGFGLPAGLAAQLSYPERQVWTISGDGGFAMVMPDLITEVKYQLPVVNIVLDNQSFGYIQHEKLVNGQSMYGIPLNQADWGQIAQNMGAHGFTVHNLSELRQAFEQVQKFQSQNDPLPVVIDAQIQNIDPIDTSFVAVNEDTLPAEKIAQYRQQYQVDEKQQPSLQTLLKQQSKTN</sequence>
<evidence type="ECO:0000313" key="8">
    <source>
        <dbReference type="Proteomes" id="UP000563523"/>
    </source>
</evidence>
<feature type="domain" description="Thiamine pyrophosphate enzyme central" evidence="4">
    <location>
        <begin position="196"/>
        <end position="324"/>
    </location>
</feature>
<evidence type="ECO:0000259" key="6">
    <source>
        <dbReference type="Pfam" id="PF02776"/>
    </source>
</evidence>
<dbReference type="InterPro" id="IPR012001">
    <property type="entry name" value="Thiamin_PyroP_enz_TPP-bd_dom"/>
</dbReference>
<dbReference type="InterPro" id="IPR012000">
    <property type="entry name" value="Thiamin_PyroP_enz_cen_dom"/>
</dbReference>
<dbReference type="InterPro" id="IPR047212">
    <property type="entry name" value="TPP_POXB-like"/>
</dbReference>
<gene>
    <name evidence="7" type="ORF">HU830_05700</name>
</gene>
<dbReference type="InterPro" id="IPR047211">
    <property type="entry name" value="POXB-like"/>
</dbReference>
<dbReference type="GO" id="GO:0000287">
    <property type="term" value="F:magnesium ion binding"/>
    <property type="evidence" value="ECO:0007669"/>
    <property type="project" value="InterPro"/>
</dbReference>
<dbReference type="GO" id="GO:0030976">
    <property type="term" value="F:thiamine pyrophosphate binding"/>
    <property type="evidence" value="ECO:0007669"/>
    <property type="project" value="InterPro"/>
</dbReference>
<dbReference type="PANTHER" id="PTHR42981:SF2">
    <property type="entry name" value="PYRUVATE DEHYDROGENASE [UBIQUINONE]"/>
    <property type="match status" value="1"/>
</dbReference>
<evidence type="ECO:0000256" key="1">
    <source>
        <dbReference type="ARBA" id="ARBA00007812"/>
    </source>
</evidence>
<dbReference type="SUPFAM" id="SSF52518">
    <property type="entry name" value="Thiamin diphosphate-binding fold (THDP-binding)"/>
    <property type="match status" value="2"/>
</dbReference>
<feature type="domain" description="Thiamine pyrophosphate enzyme N-terminal TPP-binding" evidence="6">
    <location>
        <begin position="5"/>
        <end position="118"/>
    </location>
</feature>
<evidence type="ECO:0000259" key="4">
    <source>
        <dbReference type="Pfam" id="PF00205"/>
    </source>
</evidence>
<dbReference type="PROSITE" id="PS00187">
    <property type="entry name" value="TPP_ENZYMES"/>
    <property type="match status" value="1"/>
</dbReference>
<evidence type="ECO:0000259" key="5">
    <source>
        <dbReference type="Pfam" id="PF02775"/>
    </source>
</evidence>
<keyword evidence="8" id="KW-1185">Reference proteome</keyword>
<dbReference type="CDD" id="cd07039">
    <property type="entry name" value="TPP_PYR_POX"/>
    <property type="match status" value="1"/>
</dbReference>
<dbReference type="Proteomes" id="UP000563523">
    <property type="component" value="Unassembled WGS sequence"/>
</dbReference>
<dbReference type="Pfam" id="PF02776">
    <property type="entry name" value="TPP_enzyme_N"/>
    <property type="match status" value="1"/>
</dbReference>
<dbReference type="InterPro" id="IPR029035">
    <property type="entry name" value="DHS-like_NAD/FAD-binding_dom"/>
</dbReference>
<reference evidence="7 8" key="1">
    <citation type="submission" date="2020-06" db="EMBL/GenBank/DDBJ databases">
        <authorList>
            <person name="Kang J."/>
        </authorList>
    </citation>
    <scope>NUCLEOTIDE SEQUENCE [LARGE SCALE GENOMIC DNA]</scope>
    <source>
        <strain evidence="7 8">DCY120</strain>
    </source>
</reference>
<dbReference type="Gene3D" id="3.40.50.1220">
    <property type="entry name" value="TPP-binding domain"/>
    <property type="match status" value="1"/>
</dbReference>
<dbReference type="SUPFAM" id="SSF52467">
    <property type="entry name" value="DHS-like NAD/FAD-binding domain"/>
    <property type="match status" value="1"/>
</dbReference>
<dbReference type="RefSeq" id="WP_176942812.1">
    <property type="nucleotide sequence ID" value="NZ_JABZEC010000004.1"/>
</dbReference>
<dbReference type="AlphaFoldDB" id="A0A850QXU6"/>
<evidence type="ECO:0000256" key="3">
    <source>
        <dbReference type="RuleBase" id="RU362132"/>
    </source>
</evidence>
<keyword evidence="2 3" id="KW-0786">Thiamine pyrophosphate</keyword>
<accession>A0A850QXU6</accession>
<evidence type="ECO:0000256" key="2">
    <source>
        <dbReference type="ARBA" id="ARBA00023052"/>
    </source>
</evidence>
<dbReference type="InterPro" id="IPR011766">
    <property type="entry name" value="TPP_enzyme_TPP-bd"/>
</dbReference>
<dbReference type="InterPro" id="IPR029061">
    <property type="entry name" value="THDP-binding"/>
</dbReference>